<dbReference type="eggNOG" id="ENOG502QVP8">
    <property type="taxonomic scope" value="Eukaryota"/>
</dbReference>
<dbReference type="STRING" id="77586.A0A0D9XUM6"/>
<accession>A0A0D9XUM6</accession>
<reference evidence="1" key="3">
    <citation type="submission" date="2015-04" db="UniProtKB">
        <authorList>
            <consortium name="EnsemblPlants"/>
        </authorList>
    </citation>
    <scope>IDENTIFICATION</scope>
</reference>
<reference evidence="1 2" key="1">
    <citation type="submission" date="2012-08" db="EMBL/GenBank/DDBJ databases">
        <title>Oryza genome evolution.</title>
        <authorList>
            <person name="Wing R.A."/>
        </authorList>
    </citation>
    <scope>NUCLEOTIDE SEQUENCE</scope>
</reference>
<reference evidence="2" key="2">
    <citation type="submission" date="2013-12" db="EMBL/GenBank/DDBJ databases">
        <authorList>
            <person name="Yu Y."/>
            <person name="Lee S."/>
            <person name="de Baynast K."/>
            <person name="Wissotski M."/>
            <person name="Liu L."/>
            <person name="Talag J."/>
            <person name="Goicoechea J."/>
            <person name="Angelova A."/>
            <person name="Jetty R."/>
            <person name="Kudrna D."/>
            <person name="Golser W."/>
            <person name="Rivera L."/>
            <person name="Zhang J."/>
            <person name="Wing R."/>
        </authorList>
    </citation>
    <scope>NUCLEOTIDE SEQUENCE</scope>
</reference>
<dbReference type="HOGENOM" id="CLU_113584_1_0_1"/>
<sequence length="137" mass="14959">MEITSITMLKPAYGTAPPPHRLVGEMVPLTAFDRAAFDIFVPMVFAYNAPAPSNDAIKNGLAMALAAFPHMAGRLALAADANRRRRRHIHVNDGGALVVEAKFAGADMADVLACGDIARRRCTLRRRRTALGRRCFR</sequence>
<dbReference type="Gene3D" id="3.30.559.10">
    <property type="entry name" value="Chloramphenicol acetyltransferase-like domain"/>
    <property type="match status" value="1"/>
</dbReference>
<organism evidence="1 2">
    <name type="scientific">Leersia perrieri</name>
    <dbReference type="NCBI Taxonomy" id="77586"/>
    <lineage>
        <taxon>Eukaryota</taxon>
        <taxon>Viridiplantae</taxon>
        <taxon>Streptophyta</taxon>
        <taxon>Embryophyta</taxon>
        <taxon>Tracheophyta</taxon>
        <taxon>Spermatophyta</taxon>
        <taxon>Magnoliopsida</taxon>
        <taxon>Liliopsida</taxon>
        <taxon>Poales</taxon>
        <taxon>Poaceae</taxon>
        <taxon>BOP clade</taxon>
        <taxon>Oryzoideae</taxon>
        <taxon>Oryzeae</taxon>
        <taxon>Oryzinae</taxon>
        <taxon>Leersia</taxon>
    </lineage>
</organism>
<dbReference type="Gramene" id="LPERR11G17480.1">
    <property type="protein sequence ID" value="LPERR11G17480.1"/>
    <property type="gene ID" value="LPERR11G17480"/>
</dbReference>
<proteinExistence type="predicted"/>
<name>A0A0D9XUM6_9ORYZ</name>
<dbReference type="EnsemblPlants" id="LPERR11G17480.1">
    <property type="protein sequence ID" value="LPERR11G17480.1"/>
    <property type="gene ID" value="LPERR11G17480"/>
</dbReference>
<keyword evidence="2" id="KW-1185">Reference proteome</keyword>
<evidence type="ECO:0000313" key="1">
    <source>
        <dbReference type="EnsemblPlants" id="LPERR11G17480.1"/>
    </source>
</evidence>
<dbReference type="Pfam" id="PF02458">
    <property type="entry name" value="Transferase"/>
    <property type="match status" value="1"/>
</dbReference>
<protein>
    <submittedName>
        <fullName evidence="1">Uncharacterized protein</fullName>
    </submittedName>
</protein>
<dbReference type="AlphaFoldDB" id="A0A0D9XUM6"/>
<dbReference type="InterPro" id="IPR023213">
    <property type="entry name" value="CAT-like_dom_sf"/>
</dbReference>
<dbReference type="GO" id="GO:0050734">
    <property type="term" value="F:hydroxycinnamoyltransferase activity"/>
    <property type="evidence" value="ECO:0007669"/>
    <property type="project" value="UniProtKB-ARBA"/>
</dbReference>
<evidence type="ECO:0000313" key="2">
    <source>
        <dbReference type="Proteomes" id="UP000032180"/>
    </source>
</evidence>
<dbReference type="Proteomes" id="UP000032180">
    <property type="component" value="Chromosome 11"/>
</dbReference>